<dbReference type="InterPro" id="IPR038255">
    <property type="entry name" value="PBS_linker_sf"/>
</dbReference>
<keyword evidence="2" id="KW-0677">Repeat</keyword>
<dbReference type="Gene3D" id="2.60.120.430">
    <property type="entry name" value="Galactose-binding lectin"/>
    <property type="match status" value="2"/>
</dbReference>
<feature type="domain" description="Carbohydrate-binding/sugar hydrolysis" evidence="3">
    <location>
        <begin position="2387"/>
        <end position="2554"/>
    </location>
</feature>
<dbReference type="SUPFAM" id="SSF51126">
    <property type="entry name" value="Pectin lyase-like"/>
    <property type="match status" value="5"/>
</dbReference>
<dbReference type="Gene3D" id="2.160.20.10">
    <property type="entry name" value="Single-stranded right-handed beta-helix, Pectin lyase-like"/>
    <property type="match status" value="5"/>
</dbReference>
<dbReference type="CDD" id="cd11304">
    <property type="entry name" value="Cadherin_repeat"/>
    <property type="match status" value="1"/>
</dbReference>
<feature type="domain" description="Carbohydrate-binding/sugar hydrolysis" evidence="3">
    <location>
        <begin position="337"/>
        <end position="458"/>
    </location>
</feature>
<reference evidence="5" key="1">
    <citation type="submission" date="2018-05" db="EMBL/GenBank/DDBJ databases">
        <title>Complete Genome Sequence of Methylobacterium sp. 17SD2-17.</title>
        <authorList>
            <person name="Srinivasan S."/>
        </authorList>
    </citation>
    <scope>NUCLEOTIDE SEQUENCE [LARGE SCALE GENOMIC DNA]</scope>
    <source>
        <strain evidence="5">17SD2-17</strain>
    </source>
</reference>
<dbReference type="SMART" id="SM00710">
    <property type="entry name" value="PbH1"/>
    <property type="match status" value="32"/>
</dbReference>
<dbReference type="Pfam" id="PF10342">
    <property type="entry name" value="Kre9_KNH"/>
    <property type="match status" value="1"/>
</dbReference>
<dbReference type="InterPro" id="IPR012334">
    <property type="entry name" value="Pectin_lyas_fold"/>
</dbReference>
<gene>
    <name evidence="4" type="ORF">DK389_16140</name>
</gene>
<dbReference type="InterPro" id="IPR021720">
    <property type="entry name" value="Malectin_dom"/>
</dbReference>
<dbReference type="InterPro" id="IPR006626">
    <property type="entry name" value="PbH1"/>
</dbReference>
<dbReference type="PANTHER" id="PTHR22990:SF15">
    <property type="entry name" value="F-BOX ONLY PROTEIN 10"/>
    <property type="match status" value="1"/>
</dbReference>
<dbReference type="KEGG" id="mets:DK389_16140"/>
<organism evidence="4 5">
    <name type="scientific">Methylobacterium durans</name>
    <dbReference type="NCBI Taxonomy" id="2202825"/>
    <lineage>
        <taxon>Bacteria</taxon>
        <taxon>Pseudomonadati</taxon>
        <taxon>Pseudomonadota</taxon>
        <taxon>Alphaproteobacteria</taxon>
        <taxon>Hyphomicrobiales</taxon>
        <taxon>Methylobacteriaceae</taxon>
        <taxon>Methylobacterium</taxon>
    </lineage>
</organism>
<dbReference type="SMART" id="SM00722">
    <property type="entry name" value="CASH"/>
    <property type="match status" value="4"/>
</dbReference>
<evidence type="ECO:0000256" key="2">
    <source>
        <dbReference type="ARBA" id="ARBA00022737"/>
    </source>
</evidence>
<accession>A0A2U8W830</accession>
<feature type="domain" description="Carbohydrate-binding/sugar hydrolysis" evidence="3">
    <location>
        <begin position="1590"/>
        <end position="1757"/>
    </location>
</feature>
<dbReference type="InterPro" id="IPR025282">
    <property type="entry name" value="DUF4214"/>
</dbReference>
<protein>
    <recommendedName>
        <fullName evidence="3">Carbohydrate-binding/sugar hydrolysis domain-containing protein</fullName>
    </recommendedName>
</protein>
<dbReference type="Pfam" id="PF19077">
    <property type="entry name" value="Big_13"/>
    <property type="match status" value="4"/>
</dbReference>
<feature type="domain" description="Carbohydrate-binding/sugar hydrolysis" evidence="3">
    <location>
        <begin position="805"/>
        <end position="960"/>
    </location>
</feature>
<dbReference type="InterPro" id="IPR011050">
    <property type="entry name" value="Pectin_lyase_fold/virulence"/>
</dbReference>
<dbReference type="Pfam" id="PF17963">
    <property type="entry name" value="Big_9"/>
    <property type="match status" value="1"/>
</dbReference>
<dbReference type="Pfam" id="PF17936">
    <property type="entry name" value="Big_6"/>
    <property type="match status" value="6"/>
</dbReference>
<dbReference type="InterPro" id="IPR013783">
    <property type="entry name" value="Ig-like_fold"/>
</dbReference>
<sequence length="4713" mass="472119">MSVVSHDATFAAGALQQAVGVATAGPRLVLKSPDLYVNWEDTKPHEILWQSVGNASGSAVRIDLYQDTPQGPALLKTITTQAPDTGRFIWTPAESGIGYGTKGLRIQLSLVSNPAVVDRSVETFAIPENSSTVYVDAGPAGSNRHTGKSADAPLPNPVTALREYDLGAGGTLSLAAGQYALNAPLRISGSQNLGGLGQDQGFAIVGPVGGVAVLAPAAGARFDHLVEINDANYVTLSNLKLSGGLVRQLWVHGGSDHLTLTNVTAVGGSDAAIRIEALGTDSGITLSDIAVSGSAGDGLAVTGPLAVLANLTSHDNAHYGLNATNTGQTRIDGGEVSHNGFGGVVLGNSQALVGGGVAGAGTGLIVHDNGGHGVTLSGGGALANSSVYGNAQTGIVLGNGDLATGNVVFGNAIGISGAFGAMVTTNRVYANAGLGIDLVGGSAAQNVVYANVGGIRIFLGSGTLANNLVYANAAYGIAALNSDVSLTNNTLYQLTGAAVRIENSAARLKNNIVVVEDGTGLLIDDLSQTQVTSDYNLLWVTPTGTGSVGTWQGAARTALAQWQSATLTDAHSLSEDPAFVSPAGSDGVLGYVSASQDGRDDDFHLQSLSGSPKGSGLAPVFDALSRRPLFRSTPVSADAVQSPAIDRADPTDPVGAEAAPNGGFRDLGTFGGTAEASRSAATYVTVTAPVAGAQLQLGRTAQITWQSAGITGSVDISLTTDRSTFQTIAQGVANTGTFSWTLDPSALQPGSQYYIRVSASDGSVSGLSQHAFAIVPRITAYYVNDASLAGDEFSTALGSDANDGLSADHPMASLQALLNAYHPGADDVIYVDAGTYNLTTNIVVDARDATSAGHGLRIQGTSNGSTVLDRGITSPGSAVFDLRDADNLTLANLVLKGGQTGILVEAGSTGSTGLTVRDSQISGVSQTGLDVESTSAAVLVQNVTISDPTNNNGSTGVFSRSAKLDLDQVRVKNFYLGVSALQGGLIRNSEVSGSTYVGIQATNAELRGNDVHNNATGLQAFGGLVSANSVHDNAGDGIFAGEKTTVAANTVFANGTGIEFGYNTGAQAIGNRVFGNTTGLVIGNGLVLGNQIYSNATGLSSGIVGITAEIKNNTIYANTDYGLRLTTNGNNNSISLHLVENTFYQTTGTAIAFAGQGSGAILDSNIVSLGANTTYLSLADTAGAGPTSDNNLLDLRDASARIAAWGGVSYASLPAWYFGTGRDGHSLVGDPLFVAPAGADGQLGYTAAGGDHGADDNLHLQAASPARDAGSLALPYFGESASGNRADIGADGNTGAAIASPAQSVQLTGPAPFDKLMVGQAVQIGWHTTGLLPSEPVVLLAAGSADPLLTASQGRWVGDAAYRTGSSFAASAYTLTDPVDLTNPNTGPAALYQHALQSNSATAGDSFGYSLAVPDGSYTLRLHFVEPYLYMQAGQRSFDILVNGVVVVSHFDVVQQAGGPLKAITLDLPVTLAQGEGLQVSFRNAQGQAIVSGLELVRANAAGLSAPSLRLDVSRDGGATWSTLASGLSAGRYGDGSYSWTPDASYTDQSVQLRLTAVEAGVSAQTSPVRIANAGHVYYVNDASTAGDQYATAIGNDLNTGKSADSPMASLQALLNAYHPGADDVIYVDAGTYNLTTNIVVDARDATSAGHGLRIQGTSNGSTVLDRGITSPGSAVFDLRDADNLTLANLVLKGGQTGILVEAGSTGSTGLTVRDSQISGVSQTGLDVESTSAAVLVQNVTISDPTNNNGSTGVFSRSAKLDLDQVRVKNFYLGVSALQGGLIRNSEVSGSTYVGIQATNAELRGNDVHNNATGLQAFGGLVSANSVHDNAGDGIFAGEKTTVAANTVFANGTGIEFGYNTGAQAIGNRVFGNTTGLVIGNGLVLGNQIYSNATGLSSGIVGITAEIKNNTIYANTDYGLRLTTNGNNNSISLHLVENTFYQTTGTAIAFAGQGSGAILDSNIVSLGANTTYLSLADTAGAGPTSDNNLLDLRDASARIAAWGGVSYASLPAWYFGTGRDGHSLVGDPLFVAPAGADGQLGYTAAGGDHGADDNLHLQAASPARDAGSLALPYFGESASGNRADIGADGNTGAAIASPAQSVQLTGPAPFDKLMVGQAVQIGWHTTGLLPSEPVVLLAAGSADPLLTASQGRWVGDAAYRTGSSFAASAYTLTDPVDLTNPNTGPAALYQHALQSNSATAGDSFGYSLAVPDGSYTLRLHFVEPYLYMQAGQRSFDILVNGVVVVSHFDVVQQAGGPLKAITLDLPVTLAQGEGLQVSFRNAQGQAIVSGLELVRANAAGLSAPSLRLDVSRDGGATWSTLASGLSAGRYGDGSYSWTPDASYTDQSVQLRLTAVEAGVSAQTSPVRIANAGHVYYVNDASTAGDQYATAIGNDLNTGKSADSPMASLQALLNAYHPGADDVIYVDAGTYNLTTNIVVDARDATSAGHGLRIQGTSNGSTVLDRGITSPGSAVFDLRDADNLTLANLVLKGGQTGILVEAGSTGSTGLTVRDSQISGVSQTGLDVESTSAAVLVQNVTISDPTNNNGSTGVFSRSAKLDLDQVRVKNFYLGVSALQGGLIRNSEVSGSTYVGIQATNAELRGNDVHNNATGLQAFGGLVSANSVHDNAGDGIFAGEKTTVAANTVFANGTGIEFGYNTGAQAIGNRVFGNTTGLVIGNGLVLGNQIYSNATGLSSGIVGITAEIKNNTIYANSNFGLNIARSDSLSLVNNTFYQSVGVSVHFGASVQNVTIANNIFAADLGRILSLDAASAAGIQSDYNLFYRGPNTAAAIGELAGQSDGDLQAWQGATGLDAHSLSADPLFTDINGADNVLGGLDGALGGGADDDFSLRARASGIDAGNPDLAPATDFYGQGRHDDPDTANAPFGSGFSIADIGAIEFAGASSDAAAPTITATSLPANGGTTAAAFSSIVLSASEALDIASARSPANFSLVGAGRDGVFDTSDDVAIALAPSYSAGSQQITLSLLTGPLADGSYRLSISGTRALRDTAGNVLDGNADGQGGDNFVTTFTVDRRANRAPVAGNPVVATTALAPVSIALPASDADGDPLSYRIVQGPAHGTLGAIDPATGTVQYLSGLHFAGQDSFVFEVSDGKLGVSQGVVTITVRNAPPTISGTQANQADAGAGAISPFTQAVIADDDAPAQTLTLTVRLDQPGAGVLSNLGAGTWDAQAGVYTLSGSAADLTAALRALVFTPAQPDTSAPVTSSFTISVDDGVASPVIDAQTSVVVSVDRTAPAAPVITTSVAGGQTNASALTVSGTAEAGATVTLFNSGVALAGAVVADSGGVWSTSISLTDGADYNLTAKATDAAGNTSGASTALVFRDDRTAPTAPVITTSVPGGQTNASALTVSGTAEVGSRITLFSNGVALSGTVVADSSGLWSKVINLTDGSDYSLTAKAADAAGNTSVASSPLAIHDDRTAPTAPVITTIVPGGQTNAATLTVSGTAEAGATVTLFNGSVALAGTVTADASGAWSKAVTLSDGSDYSLTAKATDAAGNTGTASAPLSFHVDRVAPTAPVITTGVPAQTSASTLTVGGTAEAGATVTLFNTGVALGGTVVADGSGVWSTVISLADGADYSLTAATTDAAGNTSAVSGALTFHADRTAPATPIIVTAVSGGQTNASVLTLSGTAEAGATITLFNNGAALAGPIAANASGVWSASVTLTDGADYSLTAKATDAAGNTSAASAALSFHADRTAPAAPAITTTVTGGQTSVRTLTISGSAEAGSTITLLNNGVALAGTVVADASGAWSRVVTLASGTDYSLTAQATDAAGNSSAASPPLAFHVTGTALATPIITTIVPGGQTNAATLTVSGTAEAGSTVTLFNNGVALAGTVVADGSGLWSKPVTLTDGVDYSLTAVAADAAGNSSAVSAALAFHDDRTAPLAPVITTSLPGETSASTLTVSGTAETGSTVTLLNNGVALAGSVVADANGAWSKQVALTDGADYSLTAKATDAAGNLSLATAPLIFHVDRTAPAVPVIATHVPAQTNAAAVTISGTAEAGTTITLFNSGTALAGPVVADALGAWSKQISLADGADYSLTATATDAAGNTSSASAALAFHVDRIAPATPAITTTVAGGQTNASTLTISGTAEAGSTVTLLNSGASLPGTVVADASGRWSQVLSLVDGTDYSLTARAADAAGNVSAASPALSFHVDRTAPAAPVITTSVRGGQTSASTLTISGTAEAGSTITLFNAGTALPGTVVVGSSGAWSKPVSLIDGADYSLTAKATDTVGNTSAASPALAFHVDRTAPAAPVISTSVPGGQTNAATLTISGMAEAGSTVTVLNNGAALAGTVVADAGGAWSKPVSLTDGADYSLTATATDAAGNASAASAALSFHADRTAPTAPVITTSMPAQTSASTLTVSGQAEAGTVVTLFNAGVAVAGTVVADAAGMWTKPFSLVDGTDYSLTAKAVDAAGNSSAASAPLAFHVDQTPPSPEFGTLTQDVHSGGGAVYALYSGLLGRAPDTLGLEYWADQIAKGASPRDLGQLLLSSPEGQARAGALGNRDFVQQLYQATLHRQADSAGLDYWAGQLDRGATRIDVALGFVFSDEHVSSLRPAFDAGLFVPDKQASDVARLYYTMLNRAPDAGGLQFWTDQLKRGGSLSDLARAFLGTPENVSKYGSMSNSDYVDALYVNALGRHADAGGRAYWTDLLNRGTSRADLAVLLTDSAEAHSVHLGQIEQGGQLV</sequence>
<dbReference type="InterPro" id="IPR041498">
    <property type="entry name" value="Big_6"/>
</dbReference>
<evidence type="ECO:0000256" key="1">
    <source>
        <dbReference type="ARBA" id="ARBA00022729"/>
    </source>
</evidence>
<dbReference type="InterPro" id="IPR051550">
    <property type="entry name" value="SCF-Subunits/Alg-Epimerases"/>
</dbReference>
<dbReference type="InterPro" id="IPR044016">
    <property type="entry name" value="Big_13"/>
</dbReference>
<dbReference type="Proteomes" id="UP000245926">
    <property type="component" value="Chromosome"/>
</dbReference>
<evidence type="ECO:0000313" key="5">
    <source>
        <dbReference type="Proteomes" id="UP000245926"/>
    </source>
</evidence>
<dbReference type="InterPro" id="IPR006633">
    <property type="entry name" value="Carb-bd_sugar_hydrolysis-dom"/>
</dbReference>
<dbReference type="PANTHER" id="PTHR22990">
    <property type="entry name" value="F-BOX ONLY PROTEIN"/>
    <property type="match status" value="1"/>
</dbReference>
<evidence type="ECO:0000259" key="3">
    <source>
        <dbReference type="SMART" id="SM00722"/>
    </source>
</evidence>
<dbReference type="RefSeq" id="WP_109891075.1">
    <property type="nucleotide sequence ID" value="NZ_CP029550.1"/>
</dbReference>
<dbReference type="NCBIfam" id="NF033510">
    <property type="entry name" value="Ca_tandemer"/>
    <property type="match status" value="13"/>
</dbReference>
<dbReference type="InterPro" id="IPR018466">
    <property type="entry name" value="Kre9/Knh1-like_N"/>
</dbReference>
<dbReference type="Pfam" id="PF11721">
    <property type="entry name" value="Malectin"/>
    <property type="match status" value="2"/>
</dbReference>
<evidence type="ECO:0000313" key="4">
    <source>
        <dbReference type="EMBL" id="AWN41758.1"/>
    </source>
</evidence>
<dbReference type="EMBL" id="CP029550">
    <property type="protein sequence ID" value="AWN41758.1"/>
    <property type="molecule type" value="Genomic_DNA"/>
</dbReference>
<name>A0A2U8W830_9HYPH</name>
<proteinExistence type="predicted"/>
<dbReference type="Gene3D" id="1.10.3130.20">
    <property type="entry name" value="Phycobilisome linker domain"/>
    <property type="match status" value="2"/>
</dbReference>
<dbReference type="Pfam" id="PF13229">
    <property type="entry name" value="Beta_helix"/>
    <property type="match status" value="6"/>
</dbReference>
<keyword evidence="5" id="KW-1185">Reference proteome</keyword>
<dbReference type="Pfam" id="PF13946">
    <property type="entry name" value="DUF4214"/>
    <property type="match status" value="3"/>
</dbReference>
<keyword evidence="1" id="KW-0732">Signal</keyword>
<dbReference type="OrthoDB" id="8481600at2"/>
<dbReference type="InterPro" id="IPR039448">
    <property type="entry name" value="Beta_helix"/>
</dbReference>
<dbReference type="Gene3D" id="2.60.40.10">
    <property type="entry name" value="Immunoglobulins"/>
    <property type="match status" value="13"/>
</dbReference>